<dbReference type="NCBIfam" id="TIGR00855">
    <property type="entry name" value="L12"/>
    <property type="match status" value="1"/>
</dbReference>
<dbReference type="AlphaFoldDB" id="A0A7G9RZT9"/>
<feature type="domain" description="Large ribosomal subunit protein bL12 C-terminal" evidence="5">
    <location>
        <begin position="58"/>
        <end position="123"/>
    </location>
</feature>
<reference evidence="7 8" key="1">
    <citation type="submission" date="2020-08" db="EMBL/GenBank/DDBJ databases">
        <title>Genome sequence of Erysipelothrix inopinata DSM 15511T.</title>
        <authorList>
            <person name="Hyun D.-W."/>
            <person name="Bae J.-W."/>
        </authorList>
    </citation>
    <scope>NUCLEOTIDE SEQUENCE [LARGE SCALE GENOMIC DNA]</scope>
    <source>
        <strain evidence="7 8">DSM 15511</strain>
    </source>
</reference>
<evidence type="ECO:0000259" key="5">
    <source>
        <dbReference type="Pfam" id="PF00542"/>
    </source>
</evidence>
<comment type="function">
    <text evidence="4">Forms part of the ribosomal stalk which helps the ribosome interact with GTP-bound translation factors. Is thus essential for accurate translation.</text>
</comment>
<name>A0A7G9RZT9_9FIRM</name>
<sequence>MAKLTAEELIASLKEMTILELNELVKAIEEEFGVSAAAPVAVAAAADSAEAEGPSEVSVILKEVSGSKVGVIKALRDITGLGMMEAKALVDNAPSPIKENIKPAEAEELKAKLVEAGAVVEVK</sequence>
<evidence type="ECO:0000259" key="6">
    <source>
        <dbReference type="Pfam" id="PF16320"/>
    </source>
</evidence>
<keyword evidence="2 4" id="KW-0689">Ribosomal protein</keyword>
<dbReference type="InterPro" id="IPR000206">
    <property type="entry name" value="Ribosomal_bL12"/>
</dbReference>
<dbReference type="HAMAP" id="MF_00368">
    <property type="entry name" value="Ribosomal_bL12"/>
    <property type="match status" value="1"/>
</dbReference>
<keyword evidence="8" id="KW-1185">Reference proteome</keyword>
<comment type="similarity">
    <text evidence="1 4">Belongs to the bacterial ribosomal protein bL12 family.</text>
</comment>
<evidence type="ECO:0000256" key="3">
    <source>
        <dbReference type="ARBA" id="ARBA00023274"/>
    </source>
</evidence>
<proteinExistence type="inferred from homology"/>
<dbReference type="InterPro" id="IPR008932">
    <property type="entry name" value="Ribosomal_bL12_oligo"/>
</dbReference>
<gene>
    <name evidence="4 7" type="primary">rplL</name>
    <name evidence="7" type="ORF">H9L01_01760</name>
</gene>
<dbReference type="GO" id="GO:0003735">
    <property type="term" value="F:structural constituent of ribosome"/>
    <property type="evidence" value="ECO:0007669"/>
    <property type="project" value="InterPro"/>
</dbReference>
<dbReference type="FunFam" id="3.30.1390.10:FF:000001">
    <property type="entry name" value="50S ribosomal protein L7/L12"/>
    <property type="match status" value="1"/>
</dbReference>
<dbReference type="Pfam" id="PF00542">
    <property type="entry name" value="Ribosomal_L12"/>
    <property type="match status" value="1"/>
</dbReference>
<dbReference type="CDD" id="cd00387">
    <property type="entry name" value="Ribosomal_L7_L12"/>
    <property type="match status" value="1"/>
</dbReference>
<evidence type="ECO:0000313" key="7">
    <source>
        <dbReference type="EMBL" id="QNN61114.1"/>
    </source>
</evidence>
<dbReference type="PANTHER" id="PTHR45987">
    <property type="entry name" value="39S RIBOSOMAL PROTEIN L12"/>
    <property type="match status" value="1"/>
</dbReference>
<dbReference type="KEGG" id="eio:H9L01_01760"/>
<dbReference type="InterPro" id="IPR013823">
    <property type="entry name" value="Ribosomal_bL12_C"/>
</dbReference>
<dbReference type="PANTHER" id="PTHR45987:SF4">
    <property type="entry name" value="LARGE RIBOSOMAL SUBUNIT PROTEIN BL12M"/>
    <property type="match status" value="1"/>
</dbReference>
<evidence type="ECO:0000256" key="1">
    <source>
        <dbReference type="ARBA" id="ARBA00007197"/>
    </source>
</evidence>
<dbReference type="Pfam" id="PF16320">
    <property type="entry name" value="Ribosomal_L12_N"/>
    <property type="match status" value="1"/>
</dbReference>
<dbReference type="Gene3D" id="3.30.1390.10">
    <property type="match status" value="1"/>
</dbReference>
<dbReference type="EMBL" id="CP060715">
    <property type="protein sequence ID" value="QNN61114.1"/>
    <property type="molecule type" value="Genomic_DNA"/>
</dbReference>
<organism evidence="7 8">
    <name type="scientific">Erysipelothrix inopinata</name>
    <dbReference type="NCBI Taxonomy" id="225084"/>
    <lineage>
        <taxon>Bacteria</taxon>
        <taxon>Bacillati</taxon>
        <taxon>Bacillota</taxon>
        <taxon>Erysipelotrichia</taxon>
        <taxon>Erysipelotrichales</taxon>
        <taxon>Erysipelotrichaceae</taxon>
        <taxon>Erysipelothrix</taxon>
    </lineage>
</organism>
<dbReference type="Proteomes" id="UP000515928">
    <property type="component" value="Chromosome"/>
</dbReference>
<dbReference type="GO" id="GO:0006412">
    <property type="term" value="P:translation"/>
    <property type="evidence" value="ECO:0007669"/>
    <property type="project" value="UniProtKB-UniRule"/>
</dbReference>
<evidence type="ECO:0000256" key="2">
    <source>
        <dbReference type="ARBA" id="ARBA00022980"/>
    </source>
</evidence>
<dbReference type="SUPFAM" id="SSF48300">
    <property type="entry name" value="Ribosomal protein L7/12, oligomerisation (N-terminal) domain"/>
    <property type="match status" value="1"/>
</dbReference>
<comment type="subunit">
    <text evidence="4">Homodimer. Part of the ribosomal stalk of the 50S ribosomal subunit. Forms a multimeric L10(L12)X complex, where L10 forms an elongated spine to which 2 to 4 L12 dimers bind in a sequential fashion. Binds GTP-bound translation factors.</text>
</comment>
<feature type="domain" description="Large ribosomal subunit protein bL12 oligomerization" evidence="6">
    <location>
        <begin position="6"/>
        <end position="50"/>
    </location>
</feature>
<keyword evidence="3 4" id="KW-0687">Ribonucleoprotein</keyword>
<evidence type="ECO:0000256" key="4">
    <source>
        <dbReference type="HAMAP-Rule" id="MF_00368"/>
    </source>
</evidence>
<evidence type="ECO:0000313" key="8">
    <source>
        <dbReference type="Proteomes" id="UP000515928"/>
    </source>
</evidence>
<dbReference type="RefSeq" id="WP_187534245.1">
    <property type="nucleotide sequence ID" value="NZ_CBCSHU010000001.1"/>
</dbReference>
<dbReference type="GO" id="GO:0003729">
    <property type="term" value="F:mRNA binding"/>
    <property type="evidence" value="ECO:0007669"/>
    <property type="project" value="TreeGrafter"/>
</dbReference>
<dbReference type="Gene3D" id="1.20.5.710">
    <property type="entry name" value="Single helix bin"/>
    <property type="match status" value="1"/>
</dbReference>
<dbReference type="GO" id="GO:0022625">
    <property type="term" value="C:cytosolic large ribosomal subunit"/>
    <property type="evidence" value="ECO:0007669"/>
    <property type="project" value="TreeGrafter"/>
</dbReference>
<dbReference type="InterPro" id="IPR036235">
    <property type="entry name" value="Ribosomal_bL12_oligo_N_sf"/>
</dbReference>
<dbReference type="SUPFAM" id="SSF54736">
    <property type="entry name" value="ClpS-like"/>
    <property type="match status" value="1"/>
</dbReference>
<dbReference type="InterPro" id="IPR014719">
    <property type="entry name" value="Ribosomal_bL12_C/ClpS-like"/>
</dbReference>
<accession>A0A7G9RZT9</accession>
<protein>
    <recommendedName>
        <fullName evidence="4">Large ribosomal subunit protein bL12</fullName>
    </recommendedName>
</protein>